<proteinExistence type="predicted"/>
<dbReference type="AlphaFoldDB" id="A0A183L9M1"/>
<dbReference type="Proteomes" id="UP000277204">
    <property type="component" value="Unassembled WGS sequence"/>
</dbReference>
<organism evidence="1 2">
    <name type="scientific">Schistosoma margrebowiei</name>
    <dbReference type="NCBI Taxonomy" id="48269"/>
    <lineage>
        <taxon>Eukaryota</taxon>
        <taxon>Metazoa</taxon>
        <taxon>Spiralia</taxon>
        <taxon>Lophotrochozoa</taxon>
        <taxon>Platyhelminthes</taxon>
        <taxon>Trematoda</taxon>
        <taxon>Digenea</taxon>
        <taxon>Strigeidida</taxon>
        <taxon>Schistosomatoidea</taxon>
        <taxon>Schistosomatidae</taxon>
        <taxon>Schistosoma</taxon>
    </lineage>
</organism>
<reference evidence="1 2" key="1">
    <citation type="submission" date="2018-11" db="EMBL/GenBank/DDBJ databases">
        <authorList>
            <consortium name="Pathogen Informatics"/>
        </authorList>
    </citation>
    <scope>NUCLEOTIDE SEQUENCE [LARGE SCALE GENOMIC DNA]</scope>
    <source>
        <strain evidence="1 2">Zambia</strain>
    </source>
</reference>
<evidence type="ECO:0000313" key="1">
    <source>
        <dbReference type="EMBL" id="VDO48425.1"/>
    </source>
</evidence>
<keyword evidence="2" id="KW-1185">Reference proteome</keyword>
<evidence type="ECO:0000313" key="2">
    <source>
        <dbReference type="Proteomes" id="UP000277204"/>
    </source>
</evidence>
<dbReference type="EMBL" id="UZAI01000092">
    <property type="protein sequence ID" value="VDO48425.1"/>
    <property type="molecule type" value="Genomic_DNA"/>
</dbReference>
<protein>
    <submittedName>
        <fullName evidence="1">Uncharacterized protein</fullName>
    </submittedName>
</protein>
<name>A0A183L9M1_9TREM</name>
<sequence>MKLQKGVILYKFVQIWKESNEGGLVVQWWWWWWSLTVYTHLSVQLMIPTQTIVLRRQQVDSADKPNLVTLNNMVTGIRPYKVVVYRGHNIAEDQI</sequence>
<gene>
    <name evidence="1" type="ORF">SMRZ_LOCUS496</name>
</gene>
<accession>A0A183L9M1</accession>